<dbReference type="Proteomes" id="UP000054308">
    <property type="component" value="Unassembled WGS sequence"/>
</dbReference>
<comment type="subcellular location">
    <subcellularLocation>
        <location evidence="1">Golgi apparatus</location>
        <location evidence="1">trans-Golgi network</location>
    </subcellularLocation>
</comment>
<dbReference type="GO" id="GO:0000938">
    <property type="term" value="C:GARP complex"/>
    <property type="evidence" value="ECO:0007669"/>
    <property type="project" value="InterPro"/>
</dbReference>
<feature type="region of interest" description="Disordered" evidence="11">
    <location>
        <begin position="531"/>
        <end position="575"/>
    </location>
</feature>
<dbReference type="GO" id="GO:0006896">
    <property type="term" value="P:Golgi to vacuole transport"/>
    <property type="evidence" value="ECO:0007669"/>
    <property type="project" value="TreeGrafter"/>
</dbReference>
<evidence type="ECO:0000313" key="14">
    <source>
        <dbReference type="EMBL" id="KFO96929.1"/>
    </source>
</evidence>
<dbReference type="InterPro" id="IPR012501">
    <property type="entry name" value="Vps54_C"/>
</dbReference>
<comment type="subunit">
    <text evidence="10">Component of the Golgi-associated retrograde protein (GARP) complex, also called VFT (VPS fifty-three) complex, composed of VPS51, VPS52, VPS53 and VPS54. EIPR1 interacts with GARP complex and mediates its recruitment to the trans-Golgi network. Interacts with VPS51 in an EIPR1-independent manner.</text>
</comment>
<feature type="domain" description="Vacuolar protein sorting-associated protein 54 N-terminal" evidence="13">
    <location>
        <begin position="206"/>
        <end position="360"/>
    </location>
</feature>
<dbReference type="Gene3D" id="6.10.250.860">
    <property type="match status" value="1"/>
</dbReference>
<dbReference type="FunFam" id="1.20.1280.130:FF:000001">
    <property type="entry name" value="Vacuolar protein sorting-associated protein 54"/>
    <property type="match status" value="1"/>
</dbReference>
<dbReference type="GO" id="GO:0015031">
    <property type="term" value="P:protein transport"/>
    <property type="evidence" value="ECO:0007669"/>
    <property type="project" value="UniProtKB-KW"/>
</dbReference>
<evidence type="ECO:0000256" key="4">
    <source>
        <dbReference type="ARBA" id="ARBA00022448"/>
    </source>
</evidence>
<accession>A0A091HP26</accession>
<evidence type="ECO:0000259" key="13">
    <source>
        <dbReference type="Pfam" id="PF10475"/>
    </source>
</evidence>
<evidence type="ECO:0000313" key="15">
    <source>
        <dbReference type="Proteomes" id="UP000054308"/>
    </source>
</evidence>
<keyword evidence="6" id="KW-0653">Protein transport</keyword>
<evidence type="ECO:0000256" key="10">
    <source>
        <dbReference type="ARBA" id="ARBA00063265"/>
    </source>
</evidence>
<evidence type="ECO:0000259" key="12">
    <source>
        <dbReference type="Pfam" id="PF07928"/>
    </source>
</evidence>
<proteinExistence type="inferred from homology"/>
<dbReference type="GO" id="GO:0042147">
    <property type="term" value="P:retrograde transport, endosome to Golgi"/>
    <property type="evidence" value="ECO:0007669"/>
    <property type="project" value="InterPro"/>
</dbReference>
<comment type="similarity">
    <text evidence="2">Belongs to the VPS54 family.</text>
</comment>
<evidence type="ECO:0000256" key="2">
    <source>
        <dbReference type="ARBA" id="ARBA00009150"/>
    </source>
</evidence>
<evidence type="ECO:0000256" key="1">
    <source>
        <dbReference type="ARBA" id="ARBA00004601"/>
    </source>
</evidence>
<dbReference type="InterPro" id="IPR039745">
    <property type="entry name" value="Vps54"/>
</dbReference>
<evidence type="ECO:0000256" key="8">
    <source>
        <dbReference type="ARBA" id="ARBA00023054"/>
    </source>
</evidence>
<dbReference type="PANTHER" id="PTHR12965">
    <property type="entry name" value="VACUOLAR PROTEIN SORTING 54"/>
    <property type="match status" value="1"/>
</dbReference>
<gene>
    <name evidence="14" type="ORF">N300_05339</name>
</gene>
<keyword evidence="4" id="KW-0813">Transport</keyword>
<evidence type="ECO:0000256" key="7">
    <source>
        <dbReference type="ARBA" id="ARBA00023034"/>
    </source>
</evidence>
<keyword evidence="7" id="KW-0333">Golgi apparatus</keyword>
<reference evidence="14 15" key="1">
    <citation type="submission" date="2014-04" db="EMBL/GenBank/DDBJ databases">
        <title>Genome evolution of avian class.</title>
        <authorList>
            <person name="Zhang G."/>
            <person name="Li C."/>
        </authorList>
    </citation>
    <scope>NUCLEOTIDE SEQUENCE [LARGE SCALE GENOMIC DNA]</scope>
    <source>
        <strain evidence="14">BGI_N300</strain>
    </source>
</reference>
<dbReference type="PANTHER" id="PTHR12965:SF0">
    <property type="entry name" value="VACUOLAR PROTEIN SORTING-ASSOCIATED PROTEIN 54"/>
    <property type="match status" value="1"/>
</dbReference>
<evidence type="ECO:0000256" key="11">
    <source>
        <dbReference type="SAM" id="MobiDB-lite"/>
    </source>
</evidence>
<keyword evidence="5" id="KW-0597">Phosphoprotein</keyword>
<dbReference type="STRING" id="9244.A0A091HP26"/>
<evidence type="ECO:0000256" key="9">
    <source>
        <dbReference type="ARBA" id="ARBA00058043"/>
    </source>
</evidence>
<sequence>MASSHSSSPVPQSSSSDAFFKKEVDATKRFRPAQSLPDVCPKEPTGDPSNLCDSPSLVLDQHRWTIYHSKVNLPAALNDPRLAKRESDFFTKTWGVDFVDTEVTPSFYLPQITKEHFASYQQEITPREKVHDRCENICTSKDTFDRTLLHTHGVFISSFSPFQIFMKPDFALEDPLTFNVVLPWSHFSTAGGKGNRDAASSKLLQEKLSHYLDIVEVNIAHQISLRSEAFFHAMTSQHELQDYLRKTSQAVKLLREKISKIDKVMCEGSLRVLRLSLTRNNCIKAYNKLKLMATVHQTQPTVQLLLSTSEFVGALDLIATTQEVLQQELQGIHSFRHLGSQLCELEKLIDKMMIAEFSTYARNDLNRPLEDDCQILEEERLVSLVFGLLKQRKLNFYEIYGDEMIITAKNIIKQCVVNTVSQIEEIDTEVVVKLADQMRMMNFPQWFDLLKNIFSKFTIFLKRIKATLSTIRSVVFLVLDKNQKTGDLEDTLQKNSAKDSMVDTEVAYLTHEGMFISDAFSEGDLLPAAADTTSQRNTSPNSEPCSSDSVSEPECTTDSSSSKEQTSSSVTPRGVEMMIGDDVNMTDVELVRLANNIQELLYNASDICHDRSVKFLMARAKDGFLEKLNSNEFVALSRLMEGFILDTEQICGRKSMSLRGALQSQANRFVNRFHEERKTKLSLLLDNERWKQAEVPAEFQDLVDSVSDGRISLPEKKPAATEERKPTEFLIVEGQKYATVGTVLLLIRIILEYCQCVDNIPSITTDMLTRLSDLLKYFNSRSCQLVLGAGALQVVGLKTITTKNLALSSRCLQLIVHYIPIIRAHFEARLQPKQFSMLRHFDHITKDYHDHVAEISAKLVAIMDSLFDKLLSKYEVKAPVPSACFRNICKQMAKMHEAIYDLLPEEQTQMLFLRINASYKLHLKRQLAHLNVVNDGGPLNGLVTSDVAFYTGNLQALKGLNNLDLNMAEIWEQKR</sequence>
<feature type="compositionally biased region" description="Low complexity" evidence="11">
    <location>
        <begin position="556"/>
        <end position="571"/>
    </location>
</feature>
<keyword evidence="15" id="KW-1185">Reference proteome</keyword>
<dbReference type="Gene3D" id="1.20.1280.130">
    <property type="match status" value="1"/>
</dbReference>
<name>A0A091HP26_CALAN</name>
<dbReference type="GO" id="GO:0005829">
    <property type="term" value="C:cytosol"/>
    <property type="evidence" value="ECO:0007669"/>
    <property type="project" value="GOC"/>
</dbReference>
<feature type="compositionally biased region" description="Polar residues" evidence="11">
    <location>
        <begin position="531"/>
        <end position="550"/>
    </location>
</feature>
<dbReference type="InterPro" id="IPR019515">
    <property type="entry name" value="VPS54_N"/>
</dbReference>
<dbReference type="AlphaFoldDB" id="A0A091HP26"/>
<protein>
    <recommendedName>
        <fullName evidence="3">Vacuolar protein sorting-associated protein 54</fullName>
    </recommendedName>
</protein>
<dbReference type="Pfam" id="PF07928">
    <property type="entry name" value="Vps54"/>
    <property type="match status" value="1"/>
</dbReference>
<feature type="region of interest" description="Disordered" evidence="11">
    <location>
        <begin position="29"/>
        <end position="52"/>
    </location>
</feature>
<dbReference type="GO" id="GO:0019905">
    <property type="term" value="F:syntaxin binding"/>
    <property type="evidence" value="ECO:0007669"/>
    <property type="project" value="TreeGrafter"/>
</dbReference>
<organism evidence="14 15">
    <name type="scientific">Calypte anna</name>
    <name type="common">Anna's hummingbird</name>
    <name type="synonym">Archilochus anna</name>
    <dbReference type="NCBI Taxonomy" id="9244"/>
    <lineage>
        <taxon>Eukaryota</taxon>
        <taxon>Metazoa</taxon>
        <taxon>Chordata</taxon>
        <taxon>Craniata</taxon>
        <taxon>Vertebrata</taxon>
        <taxon>Euteleostomi</taxon>
        <taxon>Archelosauria</taxon>
        <taxon>Archosauria</taxon>
        <taxon>Dinosauria</taxon>
        <taxon>Saurischia</taxon>
        <taxon>Theropoda</taxon>
        <taxon>Coelurosauria</taxon>
        <taxon>Aves</taxon>
        <taxon>Neognathae</taxon>
        <taxon>Neoaves</taxon>
        <taxon>Strisores</taxon>
        <taxon>Apodiformes</taxon>
        <taxon>Trochilidae</taxon>
        <taxon>Calypte</taxon>
    </lineage>
</organism>
<dbReference type="Pfam" id="PF10475">
    <property type="entry name" value="Vps54_N"/>
    <property type="match status" value="1"/>
</dbReference>
<feature type="domain" description="Vacuolar protein sorting-associated protein 54 C-terminal" evidence="12">
    <location>
        <begin position="735"/>
        <end position="864"/>
    </location>
</feature>
<keyword evidence="8" id="KW-0175">Coiled coil</keyword>
<evidence type="ECO:0000256" key="6">
    <source>
        <dbReference type="ARBA" id="ARBA00022927"/>
    </source>
</evidence>
<evidence type="ECO:0000256" key="5">
    <source>
        <dbReference type="ARBA" id="ARBA00022553"/>
    </source>
</evidence>
<dbReference type="EMBL" id="KL217608">
    <property type="protein sequence ID" value="KFO96929.1"/>
    <property type="molecule type" value="Genomic_DNA"/>
</dbReference>
<evidence type="ECO:0000256" key="3">
    <source>
        <dbReference type="ARBA" id="ARBA00017665"/>
    </source>
</evidence>
<comment type="function">
    <text evidence="9">Acts as a component of the GARP complex that is involved in retrograde transport from early and late endosomes to the trans-Golgi network (TGN). The GARP complex is required for the maintenance of the cycling of mannose 6-phosphate receptors between the TGN and endosomes, this cycling is necessary for proper lysosomal sorting of acid hydrolases such as CTSD. Within the GARP complex, required to tether the complex to the TGN. Not involved in endocytic recycling.</text>
</comment>